<dbReference type="Proteomes" id="UP000271974">
    <property type="component" value="Unassembled WGS sequence"/>
</dbReference>
<evidence type="ECO:0000256" key="2">
    <source>
        <dbReference type="ARBA" id="ARBA00022966"/>
    </source>
</evidence>
<dbReference type="Gene3D" id="2.60.40.1930">
    <property type="match status" value="1"/>
</dbReference>
<dbReference type="InterPro" id="IPR041555">
    <property type="entry name" value="MG3"/>
</dbReference>
<evidence type="ECO:0000259" key="4">
    <source>
        <dbReference type="Pfam" id="PF17791"/>
    </source>
</evidence>
<dbReference type="AlphaFoldDB" id="A0A3S1AFG5"/>
<keyword evidence="2" id="KW-0882">Thioester bond</keyword>
<gene>
    <name evidence="5" type="ORF">EGW08_001736</name>
</gene>
<dbReference type="STRING" id="188477.A0A3S1AFG5"/>
<dbReference type="OrthoDB" id="9998011at2759"/>
<dbReference type="Pfam" id="PF01835">
    <property type="entry name" value="MG2"/>
    <property type="match status" value="1"/>
</dbReference>
<dbReference type="InterPro" id="IPR002890">
    <property type="entry name" value="MG2"/>
</dbReference>
<evidence type="ECO:0000313" key="6">
    <source>
        <dbReference type="Proteomes" id="UP000271974"/>
    </source>
</evidence>
<dbReference type="Pfam" id="PF17791">
    <property type="entry name" value="MG3"/>
    <property type="match status" value="1"/>
</dbReference>
<dbReference type="PANTHER" id="PTHR11412:SF136">
    <property type="entry name" value="CD109 ANTIGEN"/>
    <property type="match status" value="1"/>
</dbReference>
<evidence type="ECO:0000259" key="3">
    <source>
        <dbReference type="Pfam" id="PF01835"/>
    </source>
</evidence>
<sequence length="414" mass="45252">MVYLSSSSPAKSVLFNVAMRFSRGQPLHVALTLPEGRPQVTTVRAALIALTNGTVEIVAAETSIEPGDTELLKLQVPWILPLADQYSILVYATSGESFATFRKVSLESSYKTALVQTDRKIYKPGQRVLFRVIHLKKGFTLSKDPVTVTIIDPNDIKIEIYRNLEPQNVWPTFEVDIRAEPGYIVHGSPDTLPSISVQASYTFGKGVQGVCQLQIAQKDQALVISIEEELSESGVVEFPSTLLSSFKSNSDLTLTAIVTDIAGRTENKSMVVKSFSSHVKIQFLPRTTTTLKPGLPAIVVVRVTDQQERPLGIDSELKVEIKATGIQTLVRYVALPAGETTAFLQYTPTGQTSSKEGSGAITVQLLQQSSVQKELRVFVAKDQEEGIVVLMEPNAPVDVLVFDVVLLLLTSSTY</sequence>
<dbReference type="EMBL" id="RQTK01000031">
    <property type="protein sequence ID" value="RUS90468.1"/>
    <property type="molecule type" value="Genomic_DNA"/>
</dbReference>
<evidence type="ECO:0000313" key="5">
    <source>
        <dbReference type="EMBL" id="RUS90468.1"/>
    </source>
</evidence>
<organism evidence="5 6">
    <name type="scientific">Elysia chlorotica</name>
    <name type="common">Eastern emerald elysia</name>
    <name type="synonym">Sea slug</name>
    <dbReference type="NCBI Taxonomy" id="188477"/>
    <lineage>
        <taxon>Eukaryota</taxon>
        <taxon>Metazoa</taxon>
        <taxon>Spiralia</taxon>
        <taxon>Lophotrochozoa</taxon>
        <taxon>Mollusca</taxon>
        <taxon>Gastropoda</taxon>
        <taxon>Heterobranchia</taxon>
        <taxon>Euthyneura</taxon>
        <taxon>Panpulmonata</taxon>
        <taxon>Sacoglossa</taxon>
        <taxon>Placobranchoidea</taxon>
        <taxon>Plakobranchidae</taxon>
        <taxon>Elysia</taxon>
    </lineage>
</organism>
<dbReference type="GO" id="GO:0004866">
    <property type="term" value="F:endopeptidase inhibitor activity"/>
    <property type="evidence" value="ECO:0007669"/>
    <property type="project" value="InterPro"/>
</dbReference>
<feature type="domain" description="Macroglobulin" evidence="3">
    <location>
        <begin position="113"/>
        <end position="159"/>
    </location>
</feature>
<dbReference type="InterPro" id="IPR050473">
    <property type="entry name" value="A2M/Complement_sys"/>
</dbReference>
<dbReference type="PANTHER" id="PTHR11412">
    <property type="entry name" value="MACROGLOBULIN / COMPLEMENT"/>
    <property type="match status" value="1"/>
</dbReference>
<proteinExistence type="predicted"/>
<accession>A0A3S1AFG5</accession>
<protein>
    <submittedName>
        <fullName evidence="5">Uncharacterized protein</fullName>
    </submittedName>
</protein>
<keyword evidence="6" id="KW-1185">Reference proteome</keyword>
<evidence type="ECO:0000256" key="1">
    <source>
        <dbReference type="ARBA" id="ARBA00022729"/>
    </source>
</evidence>
<feature type="domain" description="Macroglobulin" evidence="4">
    <location>
        <begin position="169"/>
        <end position="234"/>
    </location>
</feature>
<reference evidence="5 6" key="1">
    <citation type="submission" date="2019-01" db="EMBL/GenBank/DDBJ databases">
        <title>A draft genome assembly of the solar-powered sea slug Elysia chlorotica.</title>
        <authorList>
            <person name="Cai H."/>
            <person name="Li Q."/>
            <person name="Fang X."/>
            <person name="Li J."/>
            <person name="Curtis N.E."/>
            <person name="Altenburger A."/>
            <person name="Shibata T."/>
            <person name="Feng M."/>
            <person name="Maeda T."/>
            <person name="Schwartz J.A."/>
            <person name="Shigenobu S."/>
            <person name="Lundholm N."/>
            <person name="Nishiyama T."/>
            <person name="Yang H."/>
            <person name="Hasebe M."/>
            <person name="Li S."/>
            <person name="Pierce S.K."/>
            <person name="Wang J."/>
        </authorList>
    </citation>
    <scope>NUCLEOTIDE SEQUENCE [LARGE SCALE GENOMIC DNA]</scope>
    <source>
        <strain evidence="5">EC2010</strain>
        <tissue evidence="5">Whole organism of an adult</tissue>
    </source>
</reference>
<comment type="caution">
    <text evidence="5">The sequence shown here is derived from an EMBL/GenBank/DDBJ whole genome shotgun (WGS) entry which is preliminary data.</text>
</comment>
<name>A0A3S1AFG5_ELYCH</name>
<keyword evidence="1" id="KW-0732">Signal</keyword>